<evidence type="ECO:0000256" key="2">
    <source>
        <dbReference type="SAM" id="SignalP"/>
    </source>
</evidence>
<dbReference type="AlphaFoldDB" id="A0AAD7P2F3"/>
<gene>
    <name evidence="3" type="ORF">B0H16DRAFT_1493557</name>
</gene>
<proteinExistence type="predicted"/>
<feature type="chain" id="PRO_5041914255" description="Secreted protein" evidence="2">
    <location>
        <begin position="25"/>
        <end position="98"/>
    </location>
</feature>
<keyword evidence="1" id="KW-1133">Transmembrane helix</keyword>
<accession>A0AAD7P2F3</accession>
<evidence type="ECO:0000313" key="4">
    <source>
        <dbReference type="Proteomes" id="UP001215598"/>
    </source>
</evidence>
<evidence type="ECO:0000256" key="1">
    <source>
        <dbReference type="SAM" id="Phobius"/>
    </source>
</evidence>
<comment type="caution">
    <text evidence="3">The sequence shown here is derived from an EMBL/GenBank/DDBJ whole genome shotgun (WGS) entry which is preliminary data.</text>
</comment>
<name>A0AAD7P2F3_9AGAR</name>
<feature type="non-terminal residue" evidence="3">
    <location>
        <position position="98"/>
    </location>
</feature>
<keyword evidence="4" id="KW-1185">Reference proteome</keyword>
<dbReference type="Proteomes" id="UP001215598">
    <property type="component" value="Unassembled WGS sequence"/>
</dbReference>
<keyword evidence="1" id="KW-0812">Transmembrane</keyword>
<sequence length="98" mass="10667">MVAAQLLLCLVSARWGVTPSAVEALVMIMTVCMALARMPTLESWRLFLSITSIPFTLCAWNMLLPCMDGSSAMGIHAARRSIWEFVGCVTPGCESGRE</sequence>
<organism evidence="3 4">
    <name type="scientific">Mycena metata</name>
    <dbReference type="NCBI Taxonomy" id="1033252"/>
    <lineage>
        <taxon>Eukaryota</taxon>
        <taxon>Fungi</taxon>
        <taxon>Dikarya</taxon>
        <taxon>Basidiomycota</taxon>
        <taxon>Agaricomycotina</taxon>
        <taxon>Agaricomycetes</taxon>
        <taxon>Agaricomycetidae</taxon>
        <taxon>Agaricales</taxon>
        <taxon>Marasmiineae</taxon>
        <taxon>Mycenaceae</taxon>
        <taxon>Mycena</taxon>
    </lineage>
</organism>
<feature type="transmembrane region" description="Helical" evidence="1">
    <location>
        <begin position="44"/>
        <end position="64"/>
    </location>
</feature>
<protein>
    <recommendedName>
        <fullName evidence="5">Secreted protein</fullName>
    </recommendedName>
</protein>
<keyword evidence="2" id="KW-0732">Signal</keyword>
<evidence type="ECO:0000313" key="3">
    <source>
        <dbReference type="EMBL" id="KAJ7784722.1"/>
    </source>
</evidence>
<feature type="signal peptide" evidence="2">
    <location>
        <begin position="1"/>
        <end position="24"/>
    </location>
</feature>
<keyword evidence="1" id="KW-0472">Membrane</keyword>
<reference evidence="3" key="1">
    <citation type="submission" date="2023-03" db="EMBL/GenBank/DDBJ databases">
        <title>Massive genome expansion in bonnet fungi (Mycena s.s.) driven by repeated elements and novel gene families across ecological guilds.</title>
        <authorList>
            <consortium name="Lawrence Berkeley National Laboratory"/>
            <person name="Harder C.B."/>
            <person name="Miyauchi S."/>
            <person name="Viragh M."/>
            <person name="Kuo A."/>
            <person name="Thoen E."/>
            <person name="Andreopoulos B."/>
            <person name="Lu D."/>
            <person name="Skrede I."/>
            <person name="Drula E."/>
            <person name="Henrissat B."/>
            <person name="Morin E."/>
            <person name="Kohler A."/>
            <person name="Barry K."/>
            <person name="LaButti K."/>
            <person name="Morin E."/>
            <person name="Salamov A."/>
            <person name="Lipzen A."/>
            <person name="Mereny Z."/>
            <person name="Hegedus B."/>
            <person name="Baldrian P."/>
            <person name="Stursova M."/>
            <person name="Weitz H."/>
            <person name="Taylor A."/>
            <person name="Grigoriev I.V."/>
            <person name="Nagy L.G."/>
            <person name="Martin F."/>
            <person name="Kauserud H."/>
        </authorList>
    </citation>
    <scope>NUCLEOTIDE SEQUENCE</scope>
    <source>
        <strain evidence="3">CBHHK182m</strain>
    </source>
</reference>
<evidence type="ECO:0008006" key="5">
    <source>
        <dbReference type="Google" id="ProtNLM"/>
    </source>
</evidence>
<dbReference type="EMBL" id="JARKIB010000002">
    <property type="protein sequence ID" value="KAJ7784722.1"/>
    <property type="molecule type" value="Genomic_DNA"/>
</dbReference>